<dbReference type="EnsemblBacteria" id="AAL45692">
    <property type="protein sequence ID" value="AAL45692"/>
    <property type="gene ID" value="Atu4898"/>
</dbReference>
<dbReference type="PIR" id="AF3159">
    <property type="entry name" value="AF3159"/>
</dbReference>
<proteinExistence type="predicted"/>
<dbReference type="Proteomes" id="UP000000813">
    <property type="component" value="Chromosome linear"/>
</dbReference>
<accession>Q8U6B0</accession>
<feature type="region of interest" description="Disordered" evidence="1">
    <location>
        <begin position="1"/>
        <end position="23"/>
    </location>
</feature>
<feature type="compositionally biased region" description="Polar residues" evidence="1">
    <location>
        <begin position="12"/>
        <end position="23"/>
    </location>
</feature>
<organism evidence="2 3">
    <name type="scientific">Agrobacterium fabrum (strain C58 / ATCC 33970)</name>
    <name type="common">Agrobacterium tumefaciens (strain C58)</name>
    <dbReference type="NCBI Taxonomy" id="176299"/>
    <lineage>
        <taxon>Bacteria</taxon>
        <taxon>Pseudomonadati</taxon>
        <taxon>Pseudomonadota</taxon>
        <taxon>Alphaproteobacteria</taxon>
        <taxon>Hyphomicrobiales</taxon>
        <taxon>Rhizobiaceae</taxon>
        <taxon>Rhizobium/Agrobacterium group</taxon>
        <taxon>Agrobacterium</taxon>
        <taxon>Agrobacterium tumefaciens complex</taxon>
    </lineage>
</organism>
<evidence type="ECO:0000256" key="1">
    <source>
        <dbReference type="SAM" id="MobiDB-lite"/>
    </source>
</evidence>
<dbReference type="HOGENOM" id="CLU_2550794_0_0_5"/>
<gene>
    <name evidence="2" type="ordered locus">Atu4898</name>
</gene>
<reference evidence="2 3" key="1">
    <citation type="journal article" date="2001" name="Science">
        <title>The genome of the natural genetic engineer Agrobacterium tumefaciens C58.</title>
        <authorList>
            <person name="Wood D.W."/>
            <person name="Setubal J.C."/>
            <person name="Kaul R."/>
            <person name="Monks D.E."/>
            <person name="Kitajima J.P."/>
            <person name="Okura V.K."/>
            <person name="Zhou Y."/>
            <person name="Chen L."/>
            <person name="Wood G.E."/>
            <person name="Almeida N.F.Jr."/>
            <person name="Woo L."/>
            <person name="Chen Y."/>
            <person name="Paulsen I.T."/>
            <person name="Eisen J.A."/>
            <person name="Karp P.D."/>
            <person name="Bovee D.Sr."/>
            <person name="Chapman P."/>
            <person name="Clendenning J."/>
            <person name="Deatherage G."/>
            <person name="Gillet W."/>
            <person name="Grant C."/>
            <person name="Kutyavin T."/>
            <person name="Levy R."/>
            <person name="Li M.J."/>
            <person name="McClelland E."/>
            <person name="Palmieri A."/>
            <person name="Raymond C."/>
            <person name="Rouse G."/>
            <person name="Saenphimmachak C."/>
            <person name="Wu Z."/>
            <person name="Romero P."/>
            <person name="Gordon D."/>
            <person name="Zhang S."/>
            <person name="Yoo H."/>
            <person name="Tao Y."/>
            <person name="Biddle P."/>
            <person name="Jung M."/>
            <person name="Krespan W."/>
            <person name="Perry M."/>
            <person name="Gordon-Kamm B."/>
            <person name="Liao L."/>
            <person name="Kim S."/>
            <person name="Hendrick C."/>
            <person name="Zhao Z.Y."/>
            <person name="Dolan M."/>
            <person name="Chumley F."/>
            <person name="Tingey S.V."/>
            <person name="Tomb J.F."/>
            <person name="Gordon M.P."/>
            <person name="Olson M.V."/>
            <person name="Nester E.W."/>
        </authorList>
    </citation>
    <scope>NUCLEOTIDE SEQUENCE [LARGE SCALE GENOMIC DNA]</scope>
    <source>
        <strain evidence="3">C58 / ATCC 33970</strain>
    </source>
</reference>
<evidence type="ECO:0000313" key="3">
    <source>
        <dbReference type="Proteomes" id="UP000000813"/>
    </source>
</evidence>
<keyword evidence="3" id="KW-1185">Reference proteome</keyword>
<dbReference type="KEGG" id="atu:Atu4898"/>
<reference evidence="2 3" key="2">
    <citation type="journal article" date="2001" name="Science">
        <title>Genome sequence of the plant pathogen and biotechnology agent Agrobacterium tumefaciens C58.</title>
        <authorList>
            <person name="Goodner B."/>
            <person name="Hinkle G."/>
            <person name="Gattung S."/>
            <person name="Miller N."/>
            <person name="Blanchard M."/>
            <person name="Qurollo B."/>
            <person name="Goldman B.S."/>
            <person name="Cao Y."/>
            <person name="Askenazi M."/>
            <person name="Halling C."/>
            <person name="Mullin L."/>
            <person name="Houmiel K."/>
            <person name="Gordon J."/>
            <person name="Vaudin M."/>
            <person name="Iartchouk O."/>
            <person name="Epp A."/>
            <person name="Liu F."/>
            <person name="Wollam C."/>
            <person name="Allinger M."/>
            <person name="Doughty D."/>
            <person name="Scott C."/>
            <person name="Lappas C."/>
            <person name="Markelz B."/>
            <person name="Flanagan C."/>
            <person name="Crowell C."/>
            <person name="Gurson J."/>
            <person name="Lomo C."/>
            <person name="Sear C."/>
            <person name="Strub G."/>
            <person name="Cielo C."/>
            <person name="Slater S."/>
        </authorList>
    </citation>
    <scope>NUCLEOTIDE SEQUENCE [LARGE SCALE GENOMIC DNA]</scope>
    <source>
        <strain evidence="3">C58 / ATCC 33970</strain>
    </source>
</reference>
<dbReference type="EMBL" id="AE007870">
    <property type="protein sequence ID" value="AAL45692.1"/>
    <property type="molecule type" value="Genomic_DNA"/>
</dbReference>
<dbReference type="AlphaFoldDB" id="Q8U6B0"/>
<dbReference type="BioCyc" id="AGRO:ATU4898-MONOMER"/>
<protein>
    <submittedName>
        <fullName evidence="2">Uncharacterized protein</fullName>
    </submittedName>
</protein>
<name>Q8U6B0_AGRFC</name>
<evidence type="ECO:0000313" key="2">
    <source>
        <dbReference type="EMBL" id="AAL45692.1"/>
    </source>
</evidence>
<sequence length="82" mass="8927">MSVSSHVARPSGTVSLPASSASIHESSYCKAEAILIGVQRITRRHSLKRSGDMMICYVPRIFAQRLPHAAAIVNHFVQLLIG</sequence>